<gene>
    <name evidence="15" type="primary">ilvB</name>
    <name evidence="15" type="ORF">JBF11_02320</name>
</gene>
<evidence type="ECO:0000256" key="4">
    <source>
        <dbReference type="ARBA" id="ARBA00013145"/>
    </source>
</evidence>
<keyword evidence="16" id="KW-1185">Reference proteome</keyword>
<evidence type="ECO:0000313" key="15">
    <source>
        <dbReference type="EMBL" id="UWX06173.1"/>
    </source>
</evidence>
<dbReference type="InterPro" id="IPR039368">
    <property type="entry name" value="AHAS_TPP"/>
</dbReference>
<feature type="domain" description="Thiamine pyrophosphate enzyme central" evidence="12">
    <location>
        <begin position="194"/>
        <end position="328"/>
    </location>
</feature>
<evidence type="ECO:0000256" key="10">
    <source>
        <dbReference type="ARBA" id="ARBA00023304"/>
    </source>
</evidence>
<sequence>MELTGAAILMECLKREGVDVVFGYPGGAVLDLYHEMRNHPEIRHVLVRHEQGAAHAADGYARASGNVGVCIATSGPGATNTVTGLATAYADSIPMVLITGQVHTHLIGNDAFQEVDIVGITRPCTKHNYLVKDLAQLPRIIREAFHLARSGRPGPVLVDFPKDLMTRKTKFIWPEEVRMRTYNPTYKPNLNQLRRVADLVCKAESPVVIAGGGVISSNASKLLRYFVSTYQIPVTCTLMGLGAVSTADTLYLGMLGMHGTYTANKAVSNADLILAVGCRFDDRVTGRLDKFGKKAKIVHIDIDPTSIRKNVEVDVPVVGHIYPALEELSEIMATKLENEPIDFKEKHQSWLDVLYGWKKAHPLFYHAQKNALRPQQVLEAVRYILNDEYIITTEVGQNQMWAAQFLAFKEPRTLITSGGLGTMGYGLPAAIGAQIAYPDKTVIDVAGDASIQMNIQELMTAVANRLPVKILILNNQYMGMVRQWQEFFYEKNYAHTNMEAQPDFVKLAEAYGADGYRITNNDELKTVLPKALTSGNATIIDVIVEREENVYPMVPAGASLDDMLLV</sequence>
<dbReference type="InterPro" id="IPR012000">
    <property type="entry name" value="Thiamin_PyroP_enz_cen_dom"/>
</dbReference>
<dbReference type="InterPro" id="IPR000399">
    <property type="entry name" value="TPP-bd_CS"/>
</dbReference>
<dbReference type="EMBL" id="CP065938">
    <property type="protein sequence ID" value="UWX06173.1"/>
    <property type="molecule type" value="Genomic_DNA"/>
</dbReference>
<evidence type="ECO:0000256" key="8">
    <source>
        <dbReference type="ARBA" id="ARBA00022842"/>
    </source>
</evidence>
<proteinExistence type="inferred from homology"/>
<evidence type="ECO:0000256" key="1">
    <source>
        <dbReference type="ARBA" id="ARBA00004974"/>
    </source>
</evidence>
<dbReference type="SUPFAM" id="SSF52467">
    <property type="entry name" value="DHS-like NAD/FAD-binding domain"/>
    <property type="match status" value="1"/>
</dbReference>
<reference evidence="15" key="1">
    <citation type="submission" date="2020-12" db="EMBL/GenBank/DDBJ databases">
        <title>Taurinivorans muris gen. nov., sp. nov., fundamental and realized metabolic niche of a ubiquitous sulfidogenic bacterium in the murine intestine.</title>
        <authorList>
            <person name="Ye H."/>
            <person name="Hanson B.T."/>
            <person name="Loy A."/>
        </authorList>
    </citation>
    <scope>NUCLEOTIDE SEQUENCE</scope>
    <source>
        <strain evidence="15">LT0009</strain>
    </source>
</reference>
<dbReference type="Pfam" id="PF02776">
    <property type="entry name" value="TPP_enzyme_N"/>
    <property type="match status" value="1"/>
</dbReference>
<dbReference type="PANTHER" id="PTHR18968:SF13">
    <property type="entry name" value="ACETOLACTATE SYNTHASE CATALYTIC SUBUNIT, MITOCHONDRIAL"/>
    <property type="match status" value="1"/>
</dbReference>
<feature type="domain" description="Thiamine pyrophosphate enzyme N-terminal TPP-binding" evidence="14">
    <location>
        <begin position="4"/>
        <end position="119"/>
    </location>
</feature>
<keyword evidence="6 11" id="KW-0808">Transferase</keyword>
<dbReference type="PANTHER" id="PTHR18968">
    <property type="entry name" value="THIAMINE PYROPHOSPHATE ENZYMES"/>
    <property type="match status" value="1"/>
</dbReference>
<dbReference type="Pfam" id="PF00205">
    <property type="entry name" value="TPP_enzyme_M"/>
    <property type="match status" value="1"/>
</dbReference>
<comment type="catalytic activity">
    <reaction evidence="11">
        <text>2 pyruvate + H(+) = (2S)-2-acetolactate + CO2</text>
        <dbReference type="Rhea" id="RHEA:25249"/>
        <dbReference type="ChEBI" id="CHEBI:15361"/>
        <dbReference type="ChEBI" id="CHEBI:15378"/>
        <dbReference type="ChEBI" id="CHEBI:16526"/>
        <dbReference type="ChEBI" id="CHEBI:58476"/>
        <dbReference type="EC" id="2.2.1.6"/>
    </reaction>
</comment>
<evidence type="ECO:0000256" key="9">
    <source>
        <dbReference type="ARBA" id="ARBA00023052"/>
    </source>
</evidence>
<dbReference type="InterPro" id="IPR045229">
    <property type="entry name" value="TPP_enz"/>
</dbReference>
<evidence type="ECO:0000256" key="2">
    <source>
        <dbReference type="ARBA" id="ARBA00005025"/>
    </source>
</evidence>
<feature type="domain" description="Thiamine pyrophosphate enzyme TPP-binding" evidence="13">
    <location>
        <begin position="395"/>
        <end position="542"/>
    </location>
</feature>
<dbReference type="Gene3D" id="3.40.50.1220">
    <property type="entry name" value="TPP-binding domain"/>
    <property type="match status" value="1"/>
</dbReference>
<dbReference type="Pfam" id="PF02775">
    <property type="entry name" value="TPP_enzyme_C"/>
    <property type="match status" value="1"/>
</dbReference>
<dbReference type="GO" id="GO:0003984">
    <property type="term" value="F:acetolactate synthase activity"/>
    <property type="evidence" value="ECO:0007669"/>
    <property type="project" value="UniProtKB-EC"/>
</dbReference>
<dbReference type="EC" id="2.2.1.6" evidence="4 11"/>
<evidence type="ECO:0000256" key="6">
    <source>
        <dbReference type="ARBA" id="ARBA00022679"/>
    </source>
</evidence>
<dbReference type="InterPro" id="IPR012001">
    <property type="entry name" value="Thiamin_PyroP_enz_TPP-bd_dom"/>
</dbReference>
<dbReference type="SUPFAM" id="SSF52518">
    <property type="entry name" value="Thiamin diphosphate-binding fold (THDP-binding)"/>
    <property type="match status" value="2"/>
</dbReference>
<name>A0ABY5Y4M4_9BACT</name>
<comment type="pathway">
    <text evidence="1 11">Amino-acid biosynthesis; L-isoleucine biosynthesis; L-isoleucine from 2-oxobutanoate: step 1/4.</text>
</comment>
<comment type="cofactor">
    <cofactor evidence="11">
        <name>Mg(2+)</name>
        <dbReference type="ChEBI" id="CHEBI:18420"/>
    </cofactor>
    <text evidence="11">Binds 1 Mg(2+) ion per subunit.</text>
</comment>
<accession>A0ABY5Y4M4</accession>
<dbReference type="CDD" id="cd02015">
    <property type="entry name" value="TPP_AHAS"/>
    <property type="match status" value="1"/>
</dbReference>
<dbReference type="Gene3D" id="3.40.50.970">
    <property type="match status" value="2"/>
</dbReference>
<dbReference type="InterPro" id="IPR011766">
    <property type="entry name" value="TPP_enzyme_TPP-bd"/>
</dbReference>
<comment type="cofactor">
    <cofactor evidence="11">
        <name>thiamine diphosphate</name>
        <dbReference type="ChEBI" id="CHEBI:58937"/>
    </cofactor>
    <text evidence="11">Binds 1 thiamine pyrophosphate per subunit.</text>
</comment>
<keyword evidence="9 11" id="KW-0786">Thiamine pyrophosphate</keyword>
<evidence type="ECO:0000256" key="3">
    <source>
        <dbReference type="ARBA" id="ARBA00007812"/>
    </source>
</evidence>
<evidence type="ECO:0000313" key="16">
    <source>
        <dbReference type="Proteomes" id="UP001058120"/>
    </source>
</evidence>
<organism evidence="15 16">
    <name type="scientific">Taurinivorans muris</name>
    <dbReference type="NCBI Taxonomy" id="2787751"/>
    <lineage>
        <taxon>Bacteria</taxon>
        <taxon>Pseudomonadati</taxon>
        <taxon>Thermodesulfobacteriota</taxon>
        <taxon>Desulfovibrionia</taxon>
        <taxon>Desulfovibrionales</taxon>
        <taxon>Desulfovibrionaceae</taxon>
        <taxon>Taurinivorans</taxon>
    </lineage>
</organism>
<dbReference type="RefSeq" id="WP_334315774.1">
    <property type="nucleotide sequence ID" value="NZ_CP065938.1"/>
</dbReference>
<keyword evidence="8 11" id="KW-0460">Magnesium</keyword>
<protein>
    <recommendedName>
        <fullName evidence="4 11">Acetolactate synthase</fullName>
        <ecNumber evidence="4 11">2.2.1.6</ecNumber>
    </recommendedName>
</protein>
<evidence type="ECO:0000256" key="5">
    <source>
        <dbReference type="ARBA" id="ARBA00022605"/>
    </source>
</evidence>
<dbReference type="InterPro" id="IPR012846">
    <property type="entry name" value="Acetolactate_synth_lsu"/>
</dbReference>
<evidence type="ECO:0000259" key="14">
    <source>
        <dbReference type="Pfam" id="PF02776"/>
    </source>
</evidence>
<comment type="pathway">
    <text evidence="2 11">Amino-acid biosynthesis; L-valine biosynthesis; L-valine from pyruvate: step 1/4.</text>
</comment>
<keyword evidence="7 11" id="KW-0479">Metal-binding</keyword>
<dbReference type="NCBIfam" id="TIGR00118">
    <property type="entry name" value="acolac_lg"/>
    <property type="match status" value="1"/>
</dbReference>
<evidence type="ECO:0000259" key="13">
    <source>
        <dbReference type="Pfam" id="PF02775"/>
    </source>
</evidence>
<dbReference type="InterPro" id="IPR029035">
    <property type="entry name" value="DHS-like_NAD/FAD-binding_dom"/>
</dbReference>
<dbReference type="Proteomes" id="UP001058120">
    <property type="component" value="Chromosome"/>
</dbReference>
<dbReference type="InterPro" id="IPR029061">
    <property type="entry name" value="THDP-binding"/>
</dbReference>
<evidence type="ECO:0000256" key="11">
    <source>
        <dbReference type="RuleBase" id="RU003591"/>
    </source>
</evidence>
<keyword evidence="10 11" id="KW-0100">Branched-chain amino acid biosynthesis</keyword>
<dbReference type="CDD" id="cd07035">
    <property type="entry name" value="TPP_PYR_POX_like"/>
    <property type="match status" value="1"/>
</dbReference>
<comment type="similarity">
    <text evidence="3 11">Belongs to the TPP enzyme family.</text>
</comment>
<evidence type="ECO:0000256" key="7">
    <source>
        <dbReference type="ARBA" id="ARBA00022723"/>
    </source>
</evidence>
<evidence type="ECO:0000259" key="12">
    <source>
        <dbReference type="Pfam" id="PF00205"/>
    </source>
</evidence>
<dbReference type="PROSITE" id="PS00187">
    <property type="entry name" value="TPP_ENZYMES"/>
    <property type="match status" value="1"/>
</dbReference>
<keyword evidence="5 11" id="KW-0028">Amino-acid biosynthesis</keyword>